<evidence type="ECO:0000256" key="13">
    <source>
        <dbReference type="PIRSR" id="PIRSR602403-1"/>
    </source>
</evidence>
<dbReference type="PANTHER" id="PTHR24305:SF166">
    <property type="entry name" value="CYTOCHROME P450 12A4, MITOCHONDRIAL-RELATED"/>
    <property type="match status" value="1"/>
</dbReference>
<dbReference type="InterPro" id="IPR036396">
    <property type="entry name" value="Cyt_P450_sf"/>
</dbReference>
<dbReference type="Gene3D" id="1.10.630.10">
    <property type="entry name" value="Cytochrome P450"/>
    <property type="match status" value="1"/>
</dbReference>
<keyword evidence="12" id="KW-0472">Membrane</keyword>
<evidence type="ECO:0000256" key="3">
    <source>
        <dbReference type="ARBA" id="ARBA00004721"/>
    </source>
</evidence>
<comment type="similarity">
    <text evidence="4">Belongs to the cytochrome P450 family.</text>
</comment>
<evidence type="ECO:0000256" key="8">
    <source>
        <dbReference type="ARBA" id="ARBA00022989"/>
    </source>
</evidence>
<feature type="binding site" description="axial binding residue" evidence="13">
    <location>
        <position position="474"/>
    </location>
    <ligand>
        <name>heme</name>
        <dbReference type="ChEBI" id="CHEBI:30413"/>
    </ligand>
    <ligandPart>
        <name>Fe</name>
        <dbReference type="ChEBI" id="CHEBI:18248"/>
    </ligandPart>
</feature>
<dbReference type="EMBL" id="KN834836">
    <property type="protein sequence ID" value="KIK52835.1"/>
    <property type="molecule type" value="Genomic_DNA"/>
</dbReference>
<dbReference type="Proteomes" id="UP000053593">
    <property type="component" value="Unassembled WGS sequence"/>
</dbReference>
<dbReference type="GO" id="GO:0016705">
    <property type="term" value="F:oxidoreductase activity, acting on paired donors, with incorporation or reduction of molecular oxygen"/>
    <property type="evidence" value="ECO:0007669"/>
    <property type="project" value="InterPro"/>
</dbReference>
<evidence type="ECO:0000256" key="6">
    <source>
        <dbReference type="ARBA" id="ARBA00022692"/>
    </source>
</evidence>
<sequence length="538" mass="60842">MHILLQLIGSAAATLVFYLLTGLIRSRLFSQLSRLPGPKSSDWVFGHLKERRASEEPLLFEKWMQEYGRTYKFKSFFGQDRLFTLDSKALNHVIMHHFIYQRPEQGRWHLSRILGNGVLVTEGDKHKLQRKVMNPAFGPSQIRDITEIFVDKAVELREVWLSQVDAAGGTARINVLQWISRMTLDVIGRAGFNYEFNSLKQTGESNELANAFSVVFGNPEVQATRFGFWTMLQSRFPVLRFLPMKEIPGFGKARETMNRIAKELLRDSKEALRASGEKASSMESKDLLTLLVKSNMSGEPSQRMSDEDVLAQVPTFLTAGFETTSTATTWALFGLVQRPDVQQKLREELYALQTDTPTMDQLNSLPYLDAVVRETLRFHAPVPLVVRVAAQDDVIPLEHPVTDKNGVTHSSISVQKGQEVAISILAMNRDKELWGEDATEFKPERWQNGIPEAASAIPGVWGNMMTFLGGARACIGYRFALVEMKALLFILLKTFTFELAVPIEDITKRSAIVQRPRLKSEPHASSQLPLLVRAYRKD</sequence>
<reference evidence="14 15" key="1">
    <citation type="submission" date="2014-04" db="EMBL/GenBank/DDBJ databases">
        <title>Evolutionary Origins and Diversification of the Mycorrhizal Mutualists.</title>
        <authorList>
            <consortium name="DOE Joint Genome Institute"/>
            <consortium name="Mycorrhizal Genomics Consortium"/>
            <person name="Kohler A."/>
            <person name="Kuo A."/>
            <person name="Nagy L.G."/>
            <person name="Floudas D."/>
            <person name="Copeland A."/>
            <person name="Barry K.W."/>
            <person name="Cichocki N."/>
            <person name="Veneault-Fourrey C."/>
            <person name="LaButti K."/>
            <person name="Lindquist E.A."/>
            <person name="Lipzen A."/>
            <person name="Lundell T."/>
            <person name="Morin E."/>
            <person name="Murat C."/>
            <person name="Riley R."/>
            <person name="Ohm R."/>
            <person name="Sun H."/>
            <person name="Tunlid A."/>
            <person name="Henrissat B."/>
            <person name="Grigoriev I.V."/>
            <person name="Hibbett D.S."/>
            <person name="Martin F."/>
        </authorList>
    </citation>
    <scope>NUCLEOTIDE SEQUENCE [LARGE SCALE GENOMIC DNA]</scope>
    <source>
        <strain evidence="14 15">FD-317 M1</strain>
    </source>
</reference>
<comment type="pathway">
    <text evidence="3">Secondary metabolite biosynthesis; terpenoid biosynthesis.</text>
</comment>
<dbReference type="SUPFAM" id="SSF48264">
    <property type="entry name" value="Cytochrome P450"/>
    <property type="match status" value="1"/>
</dbReference>
<dbReference type="GO" id="GO:0020037">
    <property type="term" value="F:heme binding"/>
    <property type="evidence" value="ECO:0007669"/>
    <property type="project" value="InterPro"/>
</dbReference>
<evidence type="ECO:0000256" key="5">
    <source>
        <dbReference type="ARBA" id="ARBA00022617"/>
    </source>
</evidence>
<accession>A0A0D0AR45</accession>
<evidence type="ECO:0000256" key="11">
    <source>
        <dbReference type="ARBA" id="ARBA00023033"/>
    </source>
</evidence>
<keyword evidence="11" id="KW-0503">Monooxygenase</keyword>
<evidence type="ECO:0000256" key="12">
    <source>
        <dbReference type="ARBA" id="ARBA00023136"/>
    </source>
</evidence>
<dbReference type="Pfam" id="PF00067">
    <property type="entry name" value="p450"/>
    <property type="match status" value="1"/>
</dbReference>
<dbReference type="HOGENOM" id="CLU_001570_5_11_1"/>
<proteinExistence type="inferred from homology"/>
<dbReference type="PANTHER" id="PTHR24305">
    <property type="entry name" value="CYTOCHROME P450"/>
    <property type="match status" value="1"/>
</dbReference>
<keyword evidence="15" id="KW-1185">Reference proteome</keyword>
<keyword evidence="10 13" id="KW-0408">Iron</keyword>
<evidence type="ECO:0000256" key="9">
    <source>
        <dbReference type="ARBA" id="ARBA00023002"/>
    </source>
</evidence>
<dbReference type="CDD" id="cd11069">
    <property type="entry name" value="CYP_FUM15-like"/>
    <property type="match status" value="1"/>
</dbReference>
<dbReference type="OrthoDB" id="1470350at2759"/>
<dbReference type="GO" id="GO:0005506">
    <property type="term" value="F:iron ion binding"/>
    <property type="evidence" value="ECO:0007669"/>
    <property type="project" value="InterPro"/>
</dbReference>
<dbReference type="InterPro" id="IPR001128">
    <property type="entry name" value="Cyt_P450"/>
</dbReference>
<organism evidence="14 15">
    <name type="scientific">Collybiopsis luxurians FD-317 M1</name>
    <dbReference type="NCBI Taxonomy" id="944289"/>
    <lineage>
        <taxon>Eukaryota</taxon>
        <taxon>Fungi</taxon>
        <taxon>Dikarya</taxon>
        <taxon>Basidiomycota</taxon>
        <taxon>Agaricomycotina</taxon>
        <taxon>Agaricomycetes</taxon>
        <taxon>Agaricomycetidae</taxon>
        <taxon>Agaricales</taxon>
        <taxon>Marasmiineae</taxon>
        <taxon>Omphalotaceae</taxon>
        <taxon>Collybiopsis</taxon>
        <taxon>Collybiopsis luxurians</taxon>
    </lineage>
</organism>
<evidence type="ECO:0000256" key="10">
    <source>
        <dbReference type="ARBA" id="ARBA00023004"/>
    </source>
</evidence>
<keyword evidence="7 13" id="KW-0479">Metal-binding</keyword>
<evidence type="ECO:0000256" key="4">
    <source>
        <dbReference type="ARBA" id="ARBA00010617"/>
    </source>
</evidence>
<dbReference type="GO" id="GO:0016020">
    <property type="term" value="C:membrane"/>
    <property type="evidence" value="ECO:0007669"/>
    <property type="project" value="UniProtKB-SubCell"/>
</dbReference>
<keyword evidence="9" id="KW-0560">Oxidoreductase</keyword>
<keyword evidence="5 13" id="KW-0349">Heme</keyword>
<evidence type="ECO:0000313" key="14">
    <source>
        <dbReference type="EMBL" id="KIK52835.1"/>
    </source>
</evidence>
<protein>
    <recommendedName>
        <fullName evidence="16">Cytochrome P450</fullName>
    </recommendedName>
</protein>
<dbReference type="PRINTS" id="PR00385">
    <property type="entry name" value="P450"/>
</dbReference>
<keyword evidence="8" id="KW-1133">Transmembrane helix</keyword>
<evidence type="ECO:0000256" key="2">
    <source>
        <dbReference type="ARBA" id="ARBA00004370"/>
    </source>
</evidence>
<keyword evidence="6" id="KW-0812">Transmembrane</keyword>
<comment type="cofactor">
    <cofactor evidence="1 13">
        <name>heme</name>
        <dbReference type="ChEBI" id="CHEBI:30413"/>
    </cofactor>
</comment>
<dbReference type="GO" id="GO:0004497">
    <property type="term" value="F:monooxygenase activity"/>
    <property type="evidence" value="ECO:0007669"/>
    <property type="project" value="UniProtKB-KW"/>
</dbReference>
<name>A0A0D0AR45_9AGAR</name>
<evidence type="ECO:0000313" key="15">
    <source>
        <dbReference type="Proteomes" id="UP000053593"/>
    </source>
</evidence>
<gene>
    <name evidence="14" type="ORF">GYMLUDRAFT_233155</name>
</gene>
<comment type="subcellular location">
    <subcellularLocation>
        <location evidence="2">Membrane</location>
    </subcellularLocation>
</comment>
<evidence type="ECO:0000256" key="1">
    <source>
        <dbReference type="ARBA" id="ARBA00001971"/>
    </source>
</evidence>
<dbReference type="InterPro" id="IPR002403">
    <property type="entry name" value="Cyt_P450_E_grp-IV"/>
</dbReference>
<evidence type="ECO:0000256" key="7">
    <source>
        <dbReference type="ARBA" id="ARBA00022723"/>
    </source>
</evidence>
<dbReference type="AlphaFoldDB" id="A0A0D0AR45"/>
<evidence type="ECO:0008006" key="16">
    <source>
        <dbReference type="Google" id="ProtNLM"/>
    </source>
</evidence>
<dbReference type="InterPro" id="IPR050121">
    <property type="entry name" value="Cytochrome_P450_monoxygenase"/>
</dbReference>
<dbReference type="PRINTS" id="PR00465">
    <property type="entry name" value="EP450IV"/>
</dbReference>